<dbReference type="NCBIfam" id="TIGR02839">
    <property type="entry name" value="spore_V_AE"/>
    <property type="match status" value="1"/>
</dbReference>
<comment type="caution">
    <text evidence="2">The sequence shown here is derived from an EMBL/GenBank/DDBJ whole genome shotgun (WGS) entry which is preliminary data.</text>
</comment>
<dbReference type="PANTHER" id="PTHR38450">
    <property type="entry name" value="STAGE V SPORULATION PROTEIN AC-RELATED"/>
    <property type="match status" value="1"/>
</dbReference>
<dbReference type="Pfam" id="PF03862">
    <property type="entry name" value="SpoVAC_SpoVAEB"/>
    <property type="match status" value="1"/>
</dbReference>
<keyword evidence="1" id="KW-0812">Transmembrane</keyword>
<keyword evidence="1" id="KW-0472">Membrane</keyword>
<organism evidence="2 3">
    <name type="scientific">Anaeromicrobium sediminis</name>
    <dbReference type="NCBI Taxonomy" id="1478221"/>
    <lineage>
        <taxon>Bacteria</taxon>
        <taxon>Bacillati</taxon>
        <taxon>Bacillota</taxon>
        <taxon>Clostridia</taxon>
        <taxon>Peptostreptococcales</taxon>
        <taxon>Thermotaleaceae</taxon>
        <taxon>Anaeromicrobium</taxon>
    </lineage>
</organism>
<dbReference type="InterPro" id="IPR014204">
    <property type="entry name" value="Spore_V_AE"/>
</dbReference>
<evidence type="ECO:0000313" key="3">
    <source>
        <dbReference type="Proteomes" id="UP000216024"/>
    </source>
</evidence>
<feature type="transmembrane region" description="Helical" evidence="1">
    <location>
        <begin position="83"/>
        <end position="112"/>
    </location>
</feature>
<feature type="transmembrane region" description="Helical" evidence="1">
    <location>
        <begin position="6"/>
        <end position="24"/>
    </location>
</feature>
<evidence type="ECO:0000313" key="2">
    <source>
        <dbReference type="EMBL" id="PAB56821.1"/>
    </source>
</evidence>
<gene>
    <name evidence="2" type="primary">spoVAE</name>
    <name evidence="2" type="ORF">CCE28_20310</name>
</gene>
<name>A0A267MB64_9FIRM</name>
<dbReference type="OrthoDB" id="9797988at2"/>
<dbReference type="RefSeq" id="WP_095135827.1">
    <property type="nucleotide sequence ID" value="NZ_NIBG01000031.1"/>
</dbReference>
<feature type="transmembrane region" description="Helical" evidence="1">
    <location>
        <begin position="31"/>
        <end position="48"/>
    </location>
</feature>
<protein>
    <submittedName>
        <fullName evidence="2">Stage V sporulation protein AE</fullName>
    </submittedName>
</protein>
<dbReference type="EMBL" id="NIBG01000031">
    <property type="protein sequence ID" value="PAB56821.1"/>
    <property type="molecule type" value="Genomic_DNA"/>
</dbReference>
<dbReference type="InterPro" id="IPR005562">
    <property type="entry name" value="SpoVA"/>
</dbReference>
<dbReference type="PANTHER" id="PTHR38450:SF2">
    <property type="entry name" value="STAGE V SPORULATION PROTEIN AEB"/>
    <property type="match status" value="1"/>
</dbReference>
<dbReference type="Proteomes" id="UP000216024">
    <property type="component" value="Unassembled WGS sequence"/>
</dbReference>
<reference evidence="2 3" key="1">
    <citation type="submission" date="2017-06" db="EMBL/GenBank/DDBJ databases">
        <title>Draft genome sequence of anaerobic fermentative bacterium Anaeromicrobium sediminis DY2726D isolated from West Pacific Ocean sediments.</title>
        <authorList>
            <person name="Zeng X."/>
        </authorList>
    </citation>
    <scope>NUCLEOTIDE SEQUENCE [LARGE SCALE GENOMIC DNA]</scope>
    <source>
        <strain evidence="2 3">DY2726D</strain>
    </source>
</reference>
<proteinExistence type="predicted"/>
<evidence type="ECO:0000256" key="1">
    <source>
        <dbReference type="SAM" id="Phobius"/>
    </source>
</evidence>
<keyword evidence="3" id="KW-1185">Reference proteome</keyword>
<sequence length="118" mass="11906">MEYMRVFLVGGIICVIGQLLMDGTKLTPSHILVIFVTSGVILGGIGIYEPLADFGGAGATVPLPGFGYALAKGAIKATSEKGILGAFTGGVQATAGGVAAAIVFGYLMAVIFTPKAKK</sequence>
<accession>A0A267MB64</accession>
<keyword evidence="1" id="KW-1133">Transmembrane helix</keyword>
<dbReference type="AlphaFoldDB" id="A0A267MB64"/>